<evidence type="ECO:0000256" key="4">
    <source>
        <dbReference type="ARBA" id="ARBA00022475"/>
    </source>
</evidence>
<keyword evidence="20" id="KW-1133">Transmembrane helix</keyword>
<keyword evidence="5" id="KW-0053">Apoptosis</keyword>
<feature type="signal peptide" evidence="21">
    <location>
        <begin position="1"/>
        <end position="22"/>
    </location>
</feature>
<name>A0A6J0GJS0_9PASS</name>
<evidence type="ECO:0000313" key="25">
    <source>
        <dbReference type="RefSeq" id="XP_017662115.1"/>
    </source>
</evidence>
<dbReference type="GeneID" id="108493339"/>
<evidence type="ECO:0000256" key="10">
    <source>
        <dbReference type="ARBA" id="ARBA00023139"/>
    </source>
</evidence>
<evidence type="ECO:0000256" key="18">
    <source>
        <dbReference type="PROSITE-ProRule" id="PRU00206"/>
    </source>
</evidence>
<dbReference type="SMART" id="SM00208">
    <property type="entry name" value="TNFR"/>
    <property type="match status" value="3"/>
</dbReference>
<evidence type="ECO:0000256" key="17">
    <source>
        <dbReference type="ARBA" id="ARBA00032502"/>
    </source>
</evidence>
<feature type="disulfide bond" evidence="18">
    <location>
        <begin position="84"/>
        <end position="102"/>
    </location>
</feature>
<evidence type="ECO:0000256" key="12">
    <source>
        <dbReference type="ARBA" id="ARBA00023170"/>
    </source>
</evidence>
<dbReference type="GO" id="GO:0036462">
    <property type="term" value="P:TRAIL-activated apoptotic signaling pathway"/>
    <property type="evidence" value="ECO:0007669"/>
    <property type="project" value="TreeGrafter"/>
</dbReference>
<reference evidence="25" key="1">
    <citation type="submission" date="2025-08" db="UniProtKB">
        <authorList>
            <consortium name="RefSeq"/>
        </authorList>
    </citation>
    <scope>IDENTIFICATION</scope>
</reference>
<dbReference type="GO" id="GO:0043065">
    <property type="term" value="P:positive regulation of apoptotic process"/>
    <property type="evidence" value="ECO:0007669"/>
    <property type="project" value="TreeGrafter"/>
</dbReference>
<keyword evidence="12" id="KW-0675">Receptor</keyword>
<evidence type="ECO:0000256" key="19">
    <source>
        <dbReference type="SAM" id="MobiDB-lite"/>
    </source>
</evidence>
<evidence type="ECO:0000256" key="13">
    <source>
        <dbReference type="ARBA" id="ARBA00023180"/>
    </source>
</evidence>
<dbReference type="InterPro" id="IPR001368">
    <property type="entry name" value="TNFR/NGFR_Cys_rich_reg"/>
</dbReference>
<proteinExistence type="predicted"/>
<feature type="disulfide bond" evidence="18">
    <location>
        <begin position="81"/>
        <end position="94"/>
    </location>
</feature>
<evidence type="ECO:0000256" key="20">
    <source>
        <dbReference type="SAM" id="Phobius"/>
    </source>
</evidence>
<organism evidence="24 25">
    <name type="scientific">Lepidothrix coronata</name>
    <name type="common">blue-crowned manakin</name>
    <dbReference type="NCBI Taxonomy" id="321398"/>
    <lineage>
        <taxon>Eukaryota</taxon>
        <taxon>Metazoa</taxon>
        <taxon>Chordata</taxon>
        <taxon>Craniata</taxon>
        <taxon>Vertebrata</taxon>
        <taxon>Euteleostomi</taxon>
        <taxon>Archelosauria</taxon>
        <taxon>Archosauria</taxon>
        <taxon>Dinosauria</taxon>
        <taxon>Saurischia</taxon>
        <taxon>Theropoda</taxon>
        <taxon>Coelurosauria</taxon>
        <taxon>Aves</taxon>
        <taxon>Neognathae</taxon>
        <taxon>Neoaves</taxon>
        <taxon>Telluraves</taxon>
        <taxon>Australaves</taxon>
        <taxon>Passeriformes</taxon>
        <taxon>Pipridae</taxon>
        <taxon>Lepidothrix</taxon>
    </lineage>
</organism>
<dbReference type="PROSITE" id="PS50050">
    <property type="entry name" value="TNFR_NGFR_2"/>
    <property type="match status" value="1"/>
</dbReference>
<dbReference type="GO" id="GO:0005886">
    <property type="term" value="C:plasma membrane"/>
    <property type="evidence" value="ECO:0007669"/>
    <property type="project" value="UniProtKB-SubCell"/>
</dbReference>
<dbReference type="SUPFAM" id="SSF57586">
    <property type="entry name" value="TNF receptor-like"/>
    <property type="match status" value="2"/>
</dbReference>
<evidence type="ECO:0000256" key="21">
    <source>
        <dbReference type="SAM" id="SignalP"/>
    </source>
</evidence>
<dbReference type="Pfam" id="PF00020">
    <property type="entry name" value="TNFR_c6"/>
    <property type="match status" value="1"/>
</dbReference>
<evidence type="ECO:0000256" key="3">
    <source>
        <dbReference type="ARBA" id="ARBA00015761"/>
    </source>
</evidence>
<evidence type="ECO:0000259" key="23">
    <source>
        <dbReference type="PROSITE" id="PS50050"/>
    </source>
</evidence>
<evidence type="ECO:0000256" key="11">
    <source>
        <dbReference type="ARBA" id="ARBA00023157"/>
    </source>
</evidence>
<feature type="domain" description="Death" evidence="22">
    <location>
        <begin position="390"/>
        <end position="439"/>
    </location>
</feature>
<keyword evidence="10" id="KW-0564">Palmitate</keyword>
<keyword evidence="9 20" id="KW-0472">Membrane</keyword>
<keyword evidence="20" id="KW-0812">Transmembrane</keyword>
<keyword evidence="24" id="KW-1185">Reference proteome</keyword>
<evidence type="ECO:0000256" key="2">
    <source>
        <dbReference type="ARBA" id="ARBA00004285"/>
    </source>
</evidence>
<dbReference type="InterPro" id="IPR011029">
    <property type="entry name" value="DEATH-like_dom_sf"/>
</dbReference>
<keyword evidence="13" id="KW-0325">Glycoprotein</keyword>
<dbReference type="GO" id="GO:0004888">
    <property type="term" value="F:transmembrane signaling receptor activity"/>
    <property type="evidence" value="ECO:0007669"/>
    <property type="project" value="InterPro"/>
</dbReference>
<keyword evidence="14" id="KW-0449">Lipoprotein</keyword>
<feature type="domain" description="TNFR-Cys" evidence="23">
    <location>
        <begin position="61"/>
        <end position="102"/>
    </location>
</feature>
<keyword evidence="8" id="KW-0112">Calmodulin-binding</keyword>
<sequence>MAAGGAAGLLLVMLLTMPGTRAKNCEEGEYFHEGHCCVSCPAGTFAAEHCSAPHLRGKCHPCKEGESYTAHKNGLDECLSCRQCKDDQVTVRPCTLTHNTECECKQGYFCTDKSCEICQRHNKMYPEGKEIDRNCNATTGLGCDLPDQGSTALSWVILPIILVVVMVLLFLVFKKLKCDKAASADKYVIDQMFHLSFVSCYFSIWWFQVFSFLPLDCLCRPTYETSLKACYYSLQKSEGCSESLILPERKTPASANNSMNPEDENCGESPESQEQININLEVEDTSPEEDSALTEQGTILHGDWKHRVLRWLRRIPESSLQSKPGQNSAFHQNNLSNVSSIRTPANCVVREPEHRIIVKDLSQKERRVCFEAFIKEVPPKNWRQLMRTHLHDNDIDKIIYNFHNDIEEQSYQMLLIWRNTLGEKQCIIKLLSELKHIDRKAYDNVVNTLKSNNIISKAEATDKCL</sequence>
<protein>
    <recommendedName>
        <fullName evidence="3">Tumor necrosis factor receptor superfamily member 6</fullName>
    </recommendedName>
    <alternativeName>
        <fullName evidence="16">Apo-1 antigen</fullName>
    </alternativeName>
    <alternativeName>
        <fullName evidence="17">Apoptosis-mediating surface antigen FAS</fullName>
    </alternativeName>
    <alternativeName>
        <fullName evidence="15">FASLG receptor</fullName>
    </alternativeName>
</protein>
<accession>A0A6J0GJS0</accession>
<dbReference type="PRINTS" id="PR01680">
    <property type="entry name" value="TNFACTORR6"/>
</dbReference>
<gene>
    <name evidence="25" type="primary">LOC108493339</name>
</gene>
<dbReference type="PANTHER" id="PTHR46330:SF16">
    <property type="entry name" value="TUMOR NECROSIS FACTOR RECEPTOR SUPERFAMILY MEMBER 22"/>
    <property type="match status" value="1"/>
</dbReference>
<evidence type="ECO:0000256" key="9">
    <source>
        <dbReference type="ARBA" id="ARBA00023136"/>
    </source>
</evidence>
<dbReference type="AlphaFoldDB" id="A0A6J0GJS0"/>
<dbReference type="Proteomes" id="UP000504624">
    <property type="component" value="Unplaced"/>
</dbReference>
<feature type="region of interest" description="Disordered" evidence="19">
    <location>
        <begin position="251"/>
        <end position="274"/>
    </location>
</feature>
<keyword evidence="6 21" id="KW-0732">Signal</keyword>
<dbReference type="InterPro" id="IPR000488">
    <property type="entry name" value="Death_dom"/>
</dbReference>
<evidence type="ECO:0000313" key="24">
    <source>
        <dbReference type="Proteomes" id="UP000504624"/>
    </source>
</evidence>
<dbReference type="InterPro" id="IPR008063">
    <property type="entry name" value="Fas_rcpt"/>
</dbReference>
<dbReference type="OrthoDB" id="8848202at2759"/>
<comment type="caution">
    <text evidence="18">Lacks conserved residue(s) required for the propagation of feature annotation.</text>
</comment>
<dbReference type="SUPFAM" id="SSF47986">
    <property type="entry name" value="DEATH domain"/>
    <property type="match status" value="1"/>
</dbReference>
<evidence type="ECO:0000256" key="14">
    <source>
        <dbReference type="ARBA" id="ARBA00023288"/>
    </source>
</evidence>
<dbReference type="Gene3D" id="2.10.50.10">
    <property type="entry name" value="Tumor Necrosis Factor Receptor, subunit A, domain 2"/>
    <property type="match status" value="2"/>
</dbReference>
<dbReference type="FunFam" id="2.10.50.10:FF:000004">
    <property type="entry name" value="Tumor necrosis factor receptor superfamily member 6"/>
    <property type="match status" value="1"/>
</dbReference>
<comment type="subcellular location">
    <subcellularLocation>
        <location evidence="1">Cell membrane</location>
        <topology evidence="1">Single-pass type I membrane protein</topology>
    </subcellularLocation>
    <subcellularLocation>
        <location evidence="2">Membrane raft</location>
    </subcellularLocation>
</comment>
<dbReference type="GO" id="GO:0009986">
    <property type="term" value="C:cell surface"/>
    <property type="evidence" value="ECO:0007669"/>
    <property type="project" value="TreeGrafter"/>
</dbReference>
<evidence type="ECO:0000256" key="5">
    <source>
        <dbReference type="ARBA" id="ARBA00022703"/>
    </source>
</evidence>
<evidence type="ECO:0000256" key="7">
    <source>
        <dbReference type="ARBA" id="ARBA00022737"/>
    </source>
</evidence>
<feature type="transmembrane region" description="Helical" evidence="20">
    <location>
        <begin position="152"/>
        <end position="173"/>
    </location>
</feature>
<dbReference type="Pfam" id="PF00531">
    <property type="entry name" value="Death"/>
    <property type="match status" value="1"/>
</dbReference>
<feature type="transmembrane region" description="Helical" evidence="20">
    <location>
        <begin position="193"/>
        <end position="213"/>
    </location>
</feature>
<evidence type="ECO:0000256" key="15">
    <source>
        <dbReference type="ARBA" id="ARBA00030181"/>
    </source>
</evidence>
<evidence type="ECO:0000256" key="6">
    <source>
        <dbReference type="ARBA" id="ARBA00022729"/>
    </source>
</evidence>
<keyword evidence="11 18" id="KW-1015">Disulfide bond</keyword>
<feature type="chain" id="PRO_5026711382" description="Tumor necrosis factor receptor superfamily member 6" evidence="21">
    <location>
        <begin position="23"/>
        <end position="465"/>
    </location>
</feature>
<feature type="repeat" description="TNFR-Cys" evidence="18">
    <location>
        <begin position="61"/>
        <end position="102"/>
    </location>
</feature>
<dbReference type="Gene3D" id="1.10.533.10">
    <property type="entry name" value="Death Domain, Fas"/>
    <property type="match status" value="1"/>
</dbReference>
<dbReference type="PANTHER" id="PTHR46330">
    <property type="entry name" value="TUMOR NECROSIS FACTOR RECEPTOR SUPERFAMILY MEMBER 10B"/>
    <property type="match status" value="1"/>
</dbReference>
<evidence type="ECO:0000256" key="1">
    <source>
        <dbReference type="ARBA" id="ARBA00004251"/>
    </source>
</evidence>
<keyword evidence="4" id="KW-1003">Cell membrane</keyword>
<evidence type="ECO:0000259" key="22">
    <source>
        <dbReference type="PROSITE" id="PS50017"/>
    </source>
</evidence>
<keyword evidence="7" id="KW-0677">Repeat</keyword>
<evidence type="ECO:0000256" key="16">
    <source>
        <dbReference type="ARBA" id="ARBA00032338"/>
    </source>
</evidence>
<dbReference type="RefSeq" id="XP_017662115.1">
    <property type="nucleotide sequence ID" value="XM_017806626.1"/>
</dbReference>
<dbReference type="PROSITE" id="PS50017">
    <property type="entry name" value="DEATH_DOMAIN"/>
    <property type="match status" value="1"/>
</dbReference>
<dbReference type="InterPro" id="IPR052491">
    <property type="entry name" value="TNFRSF10"/>
</dbReference>
<dbReference type="GO" id="GO:0005516">
    <property type="term" value="F:calmodulin binding"/>
    <property type="evidence" value="ECO:0007669"/>
    <property type="project" value="UniProtKB-KW"/>
</dbReference>
<evidence type="ECO:0000256" key="8">
    <source>
        <dbReference type="ARBA" id="ARBA00022860"/>
    </source>
</evidence>
<dbReference type="GO" id="GO:0006955">
    <property type="term" value="P:immune response"/>
    <property type="evidence" value="ECO:0007669"/>
    <property type="project" value="InterPro"/>
</dbReference>
<dbReference type="GO" id="GO:0045121">
    <property type="term" value="C:membrane raft"/>
    <property type="evidence" value="ECO:0007669"/>
    <property type="project" value="UniProtKB-SubCell"/>
</dbReference>